<dbReference type="Pfam" id="PF13579">
    <property type="entry name" value="Glyco_trans_4_4"/>
    <property type="match status" value="1"/>
</dbReference>
<evidence type="ECO:0000259" key="1">
    <source>
        <dbReference type="Pfam" id="PF00534"/>
    </source>
</evidence>
<name>A0A316FX43_9RHOB</name>
<reference evidence="3 4" key="1">
    <citation type="submission" date="2018-05" db="EMBL/GenBank/DDBJ databases">
        <title>Genomic Encyclopedia of Type Strains, Phase IV (KMG-IV): sequencing the most valuable type-strain genomes for metagenomic binning, comparative biology and taxonomic classification.</title>
        <authorList>
            <person name="Goeker M."/>
        </authorList>
    </citation>
    <scope>NUCLEOTIDE SEQUENCE [LARGE SCALE GENOMIC DNA]</scope>
    <source>
        <strain evidence="3 4">DSM 103371</strain>
    </source>
</reference>
<dbReference type="Gene3D" id="3.40.50.2000">
    <property type="entry name" value="Glycogen Phosphorylase B"/>
    <property type="match status" value="2"/>
</dbReference>
<proteinExistence type="predicted"/>
<dbReference type="Pfam" id="PF00534">
    <property type="entry name" value="Glycos_transf_1"/>
    <property type="match status" value="1"/>
</dbReference>
<dbReference type="InterPro" id="IPR001296">
    <property type="entry name" value="Glyco_trans_1"/>
</dbReference>
<organism evidence="3 4">
    <name type="scientific">Silicimonas algicola</name>
    <dbReference type="NCBI Taxonomy" id="1826607"/>
    <lineage>
        <taxon>Bacteria</taxon>
        <taxon>Pseudomonadati</taxon>
        <taxon>Pseudomonadota</taxon>
        <taxon>Alphaproteobacteria</taxon>
        <taxon>Rhodobacterales</taxon>
        <taxon>Paracoccaceae</taxon>
    </lineage>
</organism>
<keyword evidence="3" id="KW-0808">Transferase</keyword>
<dbReference type="GO" id="GO:0016758">
    <property type="term" value="F:hexosyltransferase activity"/>
    <property type="evidence" value="ECO:0007669"/>
    <property type="project" value="TreeGrafter"/>
</dbReference>
<dbReference type="SUPFAM" id="SSF53756">
    <property type="entry name" value="UDP-Glycosyltransferase/glycogen phosphorylase"/>
    <property type="match status" value="1"/>
</dbReference>
<evidence type="ECO:0000313" key="3">
    <source>
        <dbReference type="EMBL" id="PWK53139.1"/>
    </source>
</evidence>
<protein>
    <submittedName>
        <fullName evidence="3">Glycosyltransferase involved in cell wall biosynthesis</fullName>
    </submittedName>
</protein>
<dbReference type="EMBL" id="QGGV01000014">
    <property type="protein sequence ID" value="PWK53139.1"/>
    <property type="molecule type" value="Genomic_DNA"/>
</dbReference>
<dbReference type="AlphaFoldDB" id="A0A316FX43"/>
<evidence type="ECO:0000313" key="4">
    <source>
        <dbReference type="Proteomes" id="UP000245390"/>
    </source>
</evidence>
<dbReference type="InterPro" id="IPR050194">
    <property type="entry name" value="Glycosyltransferase_grp1"/>
</dbReference>
<dbReference type="Proteomes" id="UP000245390">
    <property type="component" value="Unassembled WGS sequence"/>
</dbReference>
<dbReference type="InterPro" id="IPR028098">
    <property type="entry name" value="Glyco_trans_4-like_N"/>
</dbReference>
<dbReference type="PANTHER" id="PTHR45947:SF3">
    <property type="entry name" value="SULFOQUINOVOSYL TRANSFERASE SQD2"/>
    <property type="match status" value="1"/>
</dbReference>
<dbReference type="PANTHER" id="PTHR45947">
    <property type="entry name" value="SULFOQUINOVOSYL TRANSFERASE SQD2"/>
    <property type="match status" value="1"/>
</dbReference>
<feature type="domain" description="Glycosyl transferase family 1" evidence="1">
    <location>
        <begin position="149"/>
        <end position="310"/>
    </location>
</feature>
<comment type="caution">
    <text evidence="3">The sequence shown here is derived from an EMBL/GenBank/DDBJ whole genome shotgun (WGS) entry which is preliminary data.</text>
</comment>
<keyword evidence="4" id="KW-1185">Reference proteome</keyword>
<accession>A0A316FX43</accession>
<feature type="domain" description="Glycosyltransferase subfamily 4-like N-terminal" evidence="2">
    <location>
        <begin position="15"/>
        <end position="143"/>
    </location>
</feature>
<evidence type="ECO:0000259" key="2">
    <source>
        <dbReference type="Pfam" id="PF13579"/>
    </source>
</evidence>
<gene>
    <name evidence="3" type="ORF">C8D95_11441</name>
</gene>
<sequence length="343" mass="38184">MGADSVVMAIGRRMSEPGLEIFQQDWAWVPGVKHLMYSTSLINALDQAARKGAVIHGHGLWLMPNIRPARIAARHGVPFLVSPRGMLGPEALAFSSRRKKVMWALAQHNALELADCFHATSVAEYEDIRRMSLRAPVAVIPNGIHIPVGEPNPAYTILYLGRLHPKKGIDRLIEAWARLAIDFPDWRLRIVGPSEIGCREALEAQVVRLAVPRVCFEDALRGDDKWSAYREAGLFVLPTLNENFGMVVAEALATGTPVISSKGAPWSGLVEERCGWWVDHGVEALEAALRRALAISPEERLVMGRRGREWMKREFGWESIAERMAATYAWCLGEGERPECVVQ</sequence>